<dbReference type="GO" id="GO:0046872">
    <property type="term" value="F:metal ion binding"/>
    <property type="evidence" value="ECO:0007669"/>
    <property type="project" value="UniProtKB-KW"/>
</dbReference>
<dbReference type="Proteomes" id="UP000079169">
    <property type="component" value="Unplaced"/>
</dbReference>
<comment type="similarity">
    <text evidence="3">Belongs to the HARBI1 family.</text>
</comment>
<comment type="cofactor">
    <cofactor evidence="1">
        <name>a divalent metal cation</name>
        <dbReference type="ChEBI" id="CHEBI:60240"/>
    </cofactor>
</comment>
<accession>A0A1S3DMI2</accession>
<dbReference type="GeneID" id="103521312"/>
<protein>
    <submittedName>
        <fullName evidence="11 12">Nuclease HARBI1</fullName>
    </submittedName>
</protein>
<dbReference type="AlphaFoldDB" id="A0A1S3DMI2"/>
<dbReference type="PANTHER" id="PTHR22930:SF289">
    <property type="entry name" value="DDE TNP4 DOMAIN-CONTAINING PROTEIN-RELATED"/>
    <property type="match status" value="1"/>
</dbReference>
<gene>
    <name evidence="11" type="primary">LOC103520627</name>
    <name evidence="12" type="synonym">LOC103521312</name>
</gene>
<dbReference type="RefSeq" id="XP_008483948.1">
    <property type="nucleotide sequence ID" value="XM_008485726.3"/>
</dbReference>
<evidence type="ECO:0000256" key="8">
    <source>
        <dbReference type="SAM" id="MobiDB-lite"/>
    </source>
</evidence>
<keyword evidence="10" id="KW-1185">Reference proteome</keyword>
<keyword evidence="6" id="KW-0378">Hydrolase</keyword>
<dbReference type="GeneID" id="103520627"/>
<feature type="domain" description="DDE Tnp4" evidence="9">
    <location>
        <begin position="163"/>
        <end position="312"/>
    </location>
</feature>
<feature type="compositionally biased region" description="Acidic residues" evidence="8">
    <location>
        <begin position="323"/>
        <end position="338"/>
    </location>
</feature>
<keyword evidence="4" id="KW-0540">Nuclease</keyword>
<dbReference type="Pfam" id="PF13359">
    <property type="entry name" value="DDE_Tnp_4"/>
    <property type="match status" value="1"/>
</dbReference>
<dbReference type="GO" id="GO:0016787">
    <property type="term" value="F:hydrolase activity"/>
    <property type="evidence" value="ECO:0007669"/>
    <property type="project" value="UniProtKB-KW"/>
</dbReference>
<keyword evidence="7" id="KW-0539">Nucleus</keyword>
<sequence>MADIPFLDFIGDDDHLIDHDALDIDEQFAPQPRVHPHLVDYGNPMEILTDLEFVKDYHMSKEVVRDMLLPLLQNDADPRGAPVPPTLMGLTLLSYLATSSFQNMCGKIVKLSQPTVCKIVNMTSKTLALKMSDFIKFPPPNQMNDIHVQFYALARFPGVTGIIDGTHIPIMNPGGPRAETFRNRKGTMSLNVQVVCGPNMEFFDLICRWPGSAHDSRMFNASSVKLRFDNDELPGYLLGDSGYAQTRKMYTPFPDPANPQEEAYNRAQKTTRNLIERAFGVWKRKFPILKRALQNKLPNSINIIIASAILHNMTRQDNAMYEPQEEEEEERGEEEEDVDHPRVDPNGADIRRRFAQQFFG</sequence>
<dbReference type="STRING" id="121845.A0A1S3DMI2"/>
<evidence type="ECO:0000256" key="7">
    <source>
        <dbReference type="ARBA" id="ARBA00023242"/>
    </source>
</evidence>
<dbReference type="KEGG" id="dci:103520627"/>
<name>A0A1S3DMI2_DIACI</name>
<dbReference type="OMA" id="CIEGTHV"/>
<comment type="subcellular location">
    <subcellularLocation>
        <location evidence="2">Nucleus</location>
    </subcellularLocation>
</comment>
<evidence type="ECO:0000256" key="2">
    <source>
        <dbReference type="ARBA" id="ARBA00004123"/>
    </source>
</evidence>
<keyword evidence="5" id="KW-0479">Metal-binding</keyword>
<dbReference type="OrthoDB" id="2430314at2759"/>
<evidence type="ECO:0000256" key="3">
    <source>
        <dbReference type="ARBA" id="ARBA00006958"/>
    </source>
</evidence>
<dbReference type="PaxDb" id="121845-A0A1S3DMI2"/>
<dbReference type="GO" id="GO:0004518">
    <property type="term" value="F:nuclease activity"/>
    <property type="evidence" value="ECO:0007669"/>
    <property type="project" value="UniProtKB-KW"/>
</dbReference>
<evidence type="ECO:0000256" key="4">
    <source>
        <dbReference type="ARBA" id="ARBA00022722"/>
    </source>
</evidence>
<evidence type="ECO:0000313" key="11">
    <source>
        <dbReference type="RefSeq" id="XP_008483948.1"/>
    </source>
</evidence>
<dbReference type="RefSeq" id="XP_008484643.1">
    <property type="nucleotide sequence ID" value="XM_008486421.3"/>
</dbReference>
<evidence type="ECO:0000313" key="12">
    <source>
        <dbReference type="RefSeq" id="XP_008484643.1"/>
    </source>
</evidence>
<dbReference type="PANTHER" id="PTHR22930">
    <property type="match status" value="1"/>
</dbReference>
<evidence type="ECO:0000259" key="9">
    <source>
        <dbReference type="Pfam" id="PF13359"/>
    </source>
</evidence>
<dbReference type="GO" id="GO:0005634">
    <property type="term" value="C:nucleus"/>
    <property type="evidence" value="ECO:0007669"/>
    <property type="project" value="UniProtKB-SubCell"/>
</dbReference>
<dbReference type="InterPro" id="IPR027806">
    <property type="entry name" value="HARBI1_dom"/>
</dbReference>
<reference evidence="11 12" key="1">
    <citation type="submission" date="2025-04" db="UniProtKB">
        <authorList>
            <consortium name="RefSeq"/>
        </authorList>
    </citation>
    <scope>IDENTIFICATION</scope>
</reference>
<dbReference type="InterPro" id="IPR045249">
    <property type="entry name" value="HARBI1-like"/>
</dbReference>
<feature type="region of interest" description="Disordered" evidence="8">
    <location>
        <begin position="320"/>
        <end position="360"/>
    </location>
</feature>
<dbReference type="KEGG" id="dci:103521312"/>
<proteinExistence type="inferred from homology"/>
<evidence type="ECO:0000313" key="10">
    <source>
        <dbReference type="Proteomes" id="UP000079169"/>
    </source>
</evidence>
<evidence type="ECO:0000256" key="1">
    <source>
        <dbReference type="ARBA" id="ARBA00001968"/>
    </source>
</evidence>
<evidence type="ECO:0000256" key="5">
    <source>
        <dbReference type="ARBA" id="ARBA00022723"/>
    </source>
</evidence>
<evidence type="ECO:0000256" key="6">
    <source>
        <dbReference type="ARBA" id="ARBA00022801"/>
    </source>
</evidence>
<organism evidence="10 11">
    <name type="scientific">Diaphorina citri</name>
    <name type="common">Asian citrus psyllid</name>
    <dbReference type="NCBI Taxonomy" id="121845"/>
    <lineage>
        <taxon>Eukaryota</taxon>
        <taxon>Metazoa</taxon>
        <taxon>Ecdysozoa</taxon>
        <taxon>Arthropoda</taxon>
        <taxon>Hexapoda</taxon>
        <taxon>Insecta</taxon>
        <taxon>Pterygota</taxon>
        <taxon>Neoptera</taxon>
        <taxon>Paraneoptera</taxon>
        <taxon>Hemiptera</taxon>
        <taxon>Sternorrhyncha</taxon>
        <taxon>Psylloidea</taxon>
        <taxon>Psyllidae</taxon>
        <taxon>Diaphorininae</taxon>
        <taxon>Diaphorina</taxon>
    </lineage>
</organism>